<evidence type="ECO:0000313" key="2">
    <source>
        <dbReference type="Proteomes" id="UP000014977"/>
    </source>
</evidence>
<protein>
    <submittedName>
        <fullName evidence="1">Uncharacterized protein</fullName>
    </submittedName>
</protein>
<proteinExistence type="predicted"/>
<dbReference type="AlphaFoldDB" id="S7U7C1"/>
<dbReference type="EMBL" id="ATHJ01000005">
    <property type="protein sequence ID" value="EPR45050.1"/>
    <property type="molecule type" value="Genomic_DNA"/>
</dbReference>
<sequence length="102" mass="11269">MDSSRPNDFPARVGKLNIRIRGILSCLKNFKVFPVLPLSLSVPWSLHVLFFFGPLTGRTGEKNGLAVVCRLSGGLAHQFTTAVLRHREGIRTVDNTPITEVI</sequence>
<feature type="non-terminal residue" evidence="1">
    <location>
        <position position="102"/>
    </location>
</feature>
<evidence type="ECO:0000313" key="1">
    <source>
        <dbReference type="EMBL" id="EPR45050.1"/>
    </source>
</evidence>
<comment type="caution">
    <text evidence="1">The sequence shown here is derived from an EMBL/GenBank/DDBJ whole genome shotgun (WGS) entry which is preliminary data.</text>
</comment>
<dbReference type="Proteomes" id="UP000014977">
    <property type="component" value="Unassembled WGS sequence"/>
</dbReference>
<organism evidence="1 2">
    <name type="scientific">Desulfococcus multivorans DSM 2059</name>
    <dbReference type="NCBI Taxonomy" id="1121405"/>
    <lineage>
        <taxon>Bacteria</taxon>
        <taxon>Pseudomonadati</taxon>
        <taxon>Thermodesulfobacteriota</taxon>
        <taxon>Desulfobacteria</taxon>
        <taxon>Desulfobacterales</taxon>
        <taxon>Desulfococcaceae</taxon>
        <taxon>Desulfococcus</taxon>
    </lineage>
</organism>
<dbReference type="RefSeq" id="WP_020875253.1">
    <property type="nucleotide sequence ID" value="NZ_ATHJ01000005.1"/>
</dbReference>
<keyword evidence="2" id="KW-1185">Reference proteome</keyword>
<accession>S7U7C1</accession>
<name>S7U7C1_DESML</name>
<gene>
    <name evidence="1" type="ORF">dsmv_3701</name>
</gene>
<reference evidence="1 2" key="1">
    <citation type="journal article" date="2013" name="Genome Announc.">
        <title>Draft genome sequences for three mercury-methylating, sulfate-reducing bacteria.</title>
        <authorList>
            <person name="Brown S.D."/>
            <person name="Hurt R.A.Jr."/>
            <person name="Gilmour C.C."/>
            <person name="Elias D.A."/>
        </authorList>
    </citation>
    <scope>NUCLEOTIDE SEQUENCE [LARGE SCALE GENOMIC DNA]</scope>
    <source>
        <strain evidence="1 2">DSM 2059</strain>
    </source>
</reference>